<dbReference type="InterPro" id="IPR004838">
    <property type="entry name" value="NHTrfase_class1_PyrdxlP-BS"/>
</dbReference>
<dbReference type="Gene3D" id="3.40.640.10">
    <property type="entry name" value="Type I PLP-dependent aspartate aminotransferase-like (Major domain)"/>
    <property type="match status" value="1"/>
</dbReference>
<dbReference type="InterPro" id="IPR015421">
    <property type="entry name" value="PyrdxlP-dep_Trfase_major"/>
</dbReference>
<dbReference type="AlphaFoldDB" id="A0A9D2NA48"/>
<comment type="cofactor">
    <cofactor evidence="1">
        <name>pyridoxal 5'-phosphate</name>
        <dbReference type="ChEBI" id="CHEBI:597326"/>
    </cofactor>
</comment>
<dbReference type="NCBIfam" id="NF005305">
    <property type="entry name" value="PRK06836.1"/>
    <property type="match status" value="1"/>
</dbReference>
<feature type="domain" description="Aminotransferase class I/classII large" evidence="2">
    <location>
        <begin position="34"/>
        <end position="384"/>
    </location>
</feature>
<dbReference type="InterPro" id="IPR015424">
    <property type="entry name" value="PyrdxlP-dep_Trfase"/>
</dbReference>
<organism evidence="3 4">
    <name type="scientific">Candidatus Fusicatenibacter intestinigallinarum</name>
    <dbReference type="NCBI Taxonomy" id="2838598"/>
    <lineage>
        <taxon>Bacteria</taxon>
        <taxon>Bacillati</taxon>
        <taxon>Bacillota</taxon>
        <taxon>Clostridia</taxon>
        <taxon>Lachnospirales</taxon>
        <taxon>Lachnospiraceae</taxon>
        <taxon>Fusicatenibacter</taxon>
    </lineage>
</organism>
<dbReference type="GO" id="GO:0008483">
    <property type="term" value="F:transaminase activity"/>
    <property type="evidence" value="ECO:0007669"/>
    <property type="project" value="UniProtKB-KW"/>
</dbReference>
<dbReference type="CDD" id="cd00609">
    <property type="entry name" value="AAT_like"/>
    <property type="match status" value="1"/>
</dbReference>
<comment type="similarity">
    <text evidence="1">Belongs to the class-I pyridoxal-phosphate-dependent aminotransferase family.</text>
</comment>
<comment type="caution">
    <text evidence="3">The sequence shown here is derived from an EMBL/GenBank/DDBJ whole genome shotgun (WGS) entry which is preliminary data.</text>
</comment>
<dbReference type="EMBL" id="DWWU01000013">
    <property type="protein sequence ID" value="HJC14823.1"/>
    <property type="molecule type" value="Genomic_DNA"/>
</dbReference>
<dbReference type="InterPro" id="IPR015422">
    <property type="entry name" value="PyrdxlP-dep_Trfase_small"/>
</dbReference>
<dbReference type="Pfam" id="PF00155">
    <property type="entry name" value="Aminotran_1_2"/>
    <property type="match status" value="1"/>
</dbReference>
<keyword evidence="1 3" id="KW-0808">Transferase</keyword>
<evidence type="ECO:0000259" key="2">
    <source>
        <dbReference type="Pfam" id="PF00155"/>
    </source>
</evidence>
<name>A0A9D2NA48_9FIRM</name>
<dbReference type="EC" id="2.6.1.-" evidence="1"/>
<gene>
    <name evidence="3" type="ORF">H9705_03190</name>
</gene>
<dbReference type="PROSITE" id="PS00105">
    <property type="entry name" value="AA_TRANSFER_CLASS_1"/>
    <property type="match status" value="1"/>
</dbReference>
<keyword evidence="1 3" id="KW-0032">Aminotransferase</keyword>
<dbReference type="Gene3D" id="3.90.1150.10">
    <property type="entry name" value="Aspartate Aminotransferase, domain 1"/>
    <property type="match status" value="1"/>
</dbReference>
<dbReference type="PANTHER" id="PTHR42691:SF1">
    <property type="entry name" value="ASPARTATE AMINOTRANSFERASE YHDR-RELATED"/>
    <property type="match status" value="1"/>
</dbReference>
<dbReference type="Proteomes" id="UP000823849">
    <property type="component" value="Unassembled WGS sequence"/>
</dbReference>
<dbReference type="GO" id="GO:0030170">
    <property type="term" value="F:pyridoxal phosphate binding"/>
    <property type="evidence" value="ECO:0007669"/>
    <property type="project" value="InterPro"/>
</dbReference>
<accession>A0A9D2NA48</accession>
<reference evidence="3" key="2">
    <citation type="submission" date="2021-04" db="EMBL/GenBank/DDBJ databases">
        <authorList>
            <person name="Gilroy R."/>
        </authorList>
    </citation>
    <scope>NUCLEOTIDE SEQUENCE</scope>
    <source>
        <strain evidence="3">CHK185-5351</strain>
    </source>
</reference>
<dbReference type="InterPro" id="IPR004839">
    <property type="entry name" value="Aminotransferase_I/II_large"/>
</dbReference>
<evidence type="ECO:0000256" key="1">
    <source>
        <dbReference type="RuleBase" id="RU000481"/>
    </source>
</evidence>
<dbReference type="SUPFAM" id="SSF53383">
    <property type="entry name" value="PLP-dependent transferases"/>
    <property type="match status" value="1"/>
</dbReference>
<proteinExistence type="inferred from homology"/>
<protein>
    <recommendedName>
        <fullName evidence="1">Aminotransferase</fullName>
        <ecNumber evidence="1">2.6.1.-</ecNumber>
    </recommendedName>
</protein>
<sequence>MISEKMTELGKNRSVIREIFEYSKKRAAEIGAENVFDFSLGNPNVPAPEKVHQVMKELLDTRDDVYLFGYTSAQGDFEVRKAIADDLNRRFQTSFRPDNLYMTCGAAASLRITLEAMTVPGDEYIIFTPYFPEYKVFVEAAGGRFVPVATDGATFQIDFDRLEAAVSERTKGIFVNSPNNPSGVVFTEESIVRLAAFLESKEKEYGHTIYLIADEPYRELVYGDVFVPYLTKYYRDTVVCYSYSKSLSMPGERIGYILVPDEAADAEDLYAAVCGAGRALGYVCAPAMAQHVIARCQGMVSDLSVYRKNRDLLYEALESYGYTCVHPDGAFYLFVRALEPDAEAFCEKAKEQELLLVPADDFGCPGYVRIAYCVTTEQIERALPAFKKLAERYFCSQA</sequence>
<evidence type="ECO:0000313" key="4">
    <source>
        <dbReference type="Proteomes" id="UP000823849"/>
    </source>
</evidence>
<evidence type="ECO:0000313" key="3">
    <source>
        <dbReference type="EMBL" id="HJC14823.1"/>
    </source>
</evidence>
<reference evidence="3" key="1">
    <citation type="journal article" date="2021" name="PeerJ">
        <title>Extensive microbial diversity within the chicken gut microbiome revealed by metagenomics and culture.</title>
        <authorList>
            <person name="Gilroy R."/>
            <person name="Ravi A."/>
            <person name="Getino M."/>
            <person name="Pursley I."/>
            <person name="Horton D.L."/>
            <person name="Alikhan N.F."/>
            <person name="Baker D."/>
            <person name="Gharbi K."/>
            <person name="Hall N."/>
            <person name="Watson M."/>
            <person name="Adriaenssens E.M."/>
            <person name="Foster-Nyarko E."/>
            <person name="Jarju S."/>
            <person name="Secka A."/>
            <person name="Antonio M."/>
            <person name="Oren A."/>
            <person name="Chaudhuri R.R."/>
            <person name="La Ragione R."/>
            <person name="Hildebrand F."/>
            <person name="Pallen M.J."/>
        </authorList>
    </citation>
    <scope>NUCLEOTIDE SEQUENCE</scope>
    <source>
        <strain evidence="3">CHK185-5351</strain>
    </source>
</reference>
<dbReference type="PANTHER" id="PTHR42691">
    <property type="entry name" value="ASPARTATE AMINOTRANSFERASE YHDR-RELATED"/>
    <property type="match status" value="1"/>
</dbReference>